<evidence type="ECO:0008006" key="8">
    <source>
        <dbReference type="Google" id="ProtNLM"/>
    </source>
</evidence>
<dbReference type="PANTHER" id="PTHR12151:SF8">
    <property type="entry name" value="THIOREDOXIN DOMAIN-CONTAINING PROTEIN"/>
    <property type="match status" value="1"/>
</dbReference>
<keyword evidence="2" id="KW-0479">Metal-binding</keyword>
<dbReference type="CDD" id="cd02968">
    <property type="entry name" value="SCO"/>
    <property type="match status" value="1"/>
</dbReference>
<feature type="transmembrane region" description="Helical" evidence="4">
    <location>
        <begin position="260"/>
        <end position="279"/>
    </location>
</feature>
<keyword evidence="4" id="KW-1133">Transmembrane helix</keyword>
<organism evidence="6 7">
    <name type="scientific">Saltatorellus ferox</name>
    <dbReference type="NCBI Taxonomy" id="2528018"/>
    <lineage>
        <taxon>Bacteria</taxon>
        <taxon>Pseudomonadati</taxon>
        <taxon>Planctomycetota</taxon>
        <taxon>Planctomycetia</taxon>
        <taxon>Planctomycetia incertae sedis</taxon>
        <taxon>Saltatorellus</taxon>
    </lineage>
</organism>
<evidence type="ECO:0000256" key="3">
    <source>
        <dbReference type="PIRSR" id="PIRSR603782-2"/>
    </source>
</evidence>
<accession>A0A518EW01</accession>
<feature type="disulfide bond" description="Redox-active" evidence="3">
    <location>
        <begin position="87"/>
        <end position="91"/>
    </location>
</feature>
<gene>
    <name evidence="6" type="ORF">Poly30_37840</name>
</gene>
<name>A0A518EW01_9BACT</name>
<keyword evidence="2" id="KW-0186">Copper</keyword>
<reference evidence="6 7" key="1">
    <citation type="submission" date="2019-02" db="EMBL/GenBank/DDBJ databases">
        <title>Deep-cultivation of Planctomycetes and their phenomic and genomic characterization uncovers novel biology.</title>
        <authorList>
            <person name="Wiegand S."/>
            <person name="Jogler M."/>
            <person name="Boedeker C."/>
            <person name="Pinto D."/>
            <person name="Vollmers J."/>
            <person name="Rivas-Marin E."/>
            <person name="Kohn T."/>
            <person name="Peeters S.H."/>
            <person name="Heuer A."/>
            <person name="Rast P."/>
            <person name="Oberbeckmann S."/>
            <person name="Bunk B."/>
            <person name="Jeske O."/>
            <person name="Meyerdierks A."/>
            <person name="Storesund J.E."/>
            <person name="Kallscheuer N."/>
            <person name="Luecker S."/>
            <person name="Lage O.M."/>
            <person name="Pohl T."/>
            <person name="Merkel B.J."/>
            <person name="Hornburger P."/>
            <person name="Mueller R.-W."/>
            <person name="Bruemmer F."/>
            <person name="Labrenz M."/>
            <person name="Spormann A.M."/>
            <person name="Op den Camp H."/>
            <person name="Overmann J."/>
            <person name="Amann R."/>
            <person name="Jetten M.S.M."/>
            <person name="Mascher T."/>
            <person name="Medema M.H."/>
            <person name="Devos D.P."/>
            <person name="Kaster A.-K."/>
            <person name="Ovreas L."/>
            <person name="Rohde M."/>
            <person name="Galperin M.Y."/>
            <person name="Jogler C."/>
        </authorList>
    </citation>
    <scope>NUCLEOTIDE SEQUENCE [LARGE SCALE GENOMIC DNA]</scope>
    <source>
        <strain evidence="6 7">Poly30</strain>
    </source>
</reference>
<evidence type="ECO:0000313" key="6">
    <source>
        <dbReference type="EMBL" id="QDV08248.1"/>
    </source>
</evidence>
<keyword evidence="4" id="KW-0472">Membrane</keyword>
<feature type="chain" id="PRO_5022084274" description="SCO1/SenC" evidence="5">
    <location>
        <begin position="31"/>
        <end position="307"/>
    </location>
</feature>
<dbReference type="EMBL" id="CP036434">
    <property type="protein sequence ID" value="QDV08248.1"/>
    <property type="molecule type" value="Genomic_DNA"/>
</dbReference>
<dbReference type="OrthoDB" id="9786756at2"/>
<feature type="signal peptide" evidence="5">
    <location>
        <begin position="1"/>
        <end position="30"/>
    </location>
</feature>
<feature type="binding site" evidence="2">
    <location>
        <position position="91"/>
    </location>
    <ligand>
        <name>Cu cation</name>
        <dbReference type="ChEBI" id="CHEBI:23378"/>
    </ligand>
</feature>
<keyword evidence="5" id="KW-0732">Signal</keyword>
<dbReference type="GO" id="GO:0046872">
    <property type="term" value="F:metal ion binding"/>
    <property type="evidence" value="ECO:0007669"/>
    <property type="project" value="UniProtKB-KW"/>
</dbReference>
<keyword evidence="4" id="KW-0812">Transmembrane</keyword>
<evidence type="ECO:0000256" key="1">
    <source>
        <dbReference type="ARBA" id="ARBA00010996"/>
    </source>
</evidence>
<dbReference type="InterPro" id="IPR003782">
    <property type="entry name" value="SCO1/SenC"/>
</dbReference>
<protein>
    <recommendedName>
        <fullName evidence="8">SCO1/SenC</fullName>
    </recommendedName>
</protein>
<keyword evidence="7" id="KW-1185">Reference proteome</keyword>
<dbReference type="SUPFAM" id="SSF52833">
    <property type="entry name" value="Thioredoxin-like"/>
    <property type="match status" value="1"/>
</dbReference>
<proteinExistence type="inferred from homology"/>
<dbReference type="Proteomes" id="UP000320390">
    <property type="component" value="Chromosome"/>
</dbReference>
<dbReference type="AlphaFoldDB" id="A0A518EW01"/>
<evidence type="ECO:0000256" key="2">
    <source>
        <dbReference type="PIRSR" id="PIRSR603782-1"/>
    </source>
</evidence>
<evidence type="ECO:0000256" key="5">
    <source>
        <dbReference type="SAM" id="SignalP"/>
    </source>
</evidence>
<feature type="binding site" evidence="2">
    <location>
        <position position="87"/>
    </location>
    <ligand>
        <name>Cu cation</name>
        <dbReference type="ChEBI" id="CHEBI:23378"/>
    </ligand>
</feature>
<evidence type="ECO:0000256" key="4">
    <source>
        <dbReference type="SAM" id="Phobius"/>
    </source>
</evidence>
<dbReference type="PANTHER" id="PTHR12151">
    <property type="entry name" value="ELECTRON TRANSPORT PROTIN SCO1/SENC FAMILY MEMBER"/>
    <property type="match status" value="1"/>
</dbReference>
<sequence precursor="true">MRKPTPKTTFLRLPLLLLGACVCMSGSAWGQLAGQRIEELDGVEVEQHLEAQLPLDATFTGAKREAFPLGRAFDGMPVILTLNYVDCPQLCTMQLSNLAAAMGTMGLQLGEDYRVVTISIDPKDTPSKMAGLQERYVSSYLEASEDAGEPRDSAVASSGWICLTGDKVQIDRVAETVGFGYRWLEGRGEYAHQAANILCSPSGKVMRYLEGIDPALAGVLRLSLVETSEGKVGTLYDGLFLNCFKFDPSSGQYTLAATRLLKVAAALTVLAVVTGVFFMKRGESQRLAASSEAANAGSAASASEKAS</sequence>
<comment type="similarity">
    <text evidence="1">Belongs to the SCO1/2 family.</text>
</comment>
<dbReference type="Pfam" id="PF02630">
    <property type="entry name" value="SCO1-SenC"/>
    <property type="match status" value="1"/>
</dbReference>
<keyword evidence="3" id="KW-1015">Disulfide bond</keyword>
<dbReference type="Gene3D" id="3.40.30.10">
    <property type="entry name" value="Glutaredoxin"/>
    <property type="match status" value="1"/>
</dbReference>
<dbReference type="RefSeq" id="WP_145200554.1">
    <property type="nucleotide sequence ID" value="NZ_CP036434.1"/>
</dbReference>
<evidence type="ECO:0000313" key="7">
    <source>
        <dbReference type="Proteomes" id="UP000320390"/>
    </source>
</evidence>
<dbReference type="InterPro" id="IPR036249">
    <property type="entry name" value="Thioredoxin-like_sf"/>
</dbReference>